<dbReference type="Gramene" id="OMERI03G01380.1">
    <property type="protein sequence ID" value="OMERI03G01380.1"/>
    <property type="gene ID" value="OMERI03G01380"/>
</dbReference>
<dbReference type="AlphaFoldDB" id="A0A0E0CU88"/>
<organism evidence="2">
    <name type="scientific">Oryza meridionalis</name>
    <dbReference type="NCBI Taxonomy" id="40149"/>
    <lineage>
        <taxon>Eukaryota</taxon>
        <taxon>Viridiplantae</taxon>
        <taxon>Streptophyta</taxon>
        <taxon>Embryophyta</taxon>
        <taxon>Tracheophyta</taxon>
        <taxon>Spermatophyta</taxon>
        <taxon>Magnoliopsida</taxon>
        <taxon>Liliopsida</taxon>
        <taxon>Poales</taxon>
        <taxon>Poaceae</taxon>
        <taxon>BOP clade</taxon>
        <taxon>Oryzoideae</taxon>
        <taxon>Oryzeae</taxon>
        <taxon>Oryzinae</taxon>
        <taxon>Oryza</taxon>
    </lineage>
</organism>
<name>A0A0E0CU88_9ORYZ</name>
<evidence type="ECO:0000313" key="3">
    <source>
        <dbReference type="Proteomes" id="UP000008021"/>
    </source>
</evidence>
<evidence type="ECO:0008006" key="4">
    <source>
        <dbReference type="Google" id="ProtNLM"/>
    </source>
</evidence>
<feature type="region of interest" description="Disordered" evidence="1">
    <location>
        <begin position="112"/>
        <end position="137"/>
    </location>
</feature>
<accession>A0A0E0CU88</accession>
<proteinExistence type="predicted"/>
<dbReference type="HOGENOM" id="CLU_1868382_0_0_1"/>
<dbReference type="EnsemblPlants" id="OMERI03G01380.1">
    <property type="protein sequence ID" value="OMERI03G01380.1"/>
    <property type="gene ID" value="OMERI03G01380"/>
</dbReference>
<protein>
    <recommendedName>
        <fullName evidence="4">DUF834 domain-containing protein</fullName>
    </recommendedName>
</protein>
<evidence type="ECO:0000256" key="1">
    <source>
        <dbReference type="SAM" id="MobiDB-lite"/>
    </source>
</evidence>
<sequence length="137" mass="15288">MADGRIWPARERWEECSEARSARRGAADGSGGRHGTRRCGRRWWRPACHEDAQPAAGGRLSAMRRCRRQRWPARRDEARPVVIEAGTVRGGGAAGGCDVVYDARRLAGGRRRCSGPTRRQRLDGGGALGRQPWTKRW</sequence>
<reference evidence="2" key="1">
    <citation type="submission" date="2015-04" db="UniProtKB">
        <authorList>
            <consortium name="EnsemblPlants"/>
        </authorList>
    </citation>
    <scope>IDENTIFICATION</scope>
</reference>
<dbReference type="Proteomes" id="UP000008021">
    <property type="component" value="Chromosome 3"/>
</dbReference>
<evidence type="ECO:0000313" key="2">
    <source>
        <dbReference type="EnsemblPlants" id="OMERI03G01380.1"/>
    </source>
</evidence>
<keyword evidence="3" id="KW-1185">Reference proteome</keyword>
<reference evidence="2" key="2">
    <citation type="submission" date="2018-05" db="EMBL/GenBank/DDBJ databases">
        <title>OmerRS3 (Oryza meridionalis Reference Sequence Version 3).</title>
        <authorList>
            <person name="Zhang J."/>
            <person name="Kudrna D."/>
            <person name="Lee S."/>
            <person name="Talag J."/>
            <person name="Welchert J."/>
            <person name="Wing R.A."/>
        </authorList>
    </citation>
    <scope>NUCLEOTIDE SEQUENCE [LARGE SCALE GENOMIC DNA]</scope>
    <source>
        <strain evidence="2">cv. OR44</strain>
    </source>
</reference>
<feature type="region of interest" description="Disordered" evidence="1">
    <location>
        <begin position="19"/>
        <end position="39"/>
    </location>
</feature>